<organism evidence="2 3">
    <name type="scientific">Setomelanomma holmii</name>
    <dbReference type="NCBI Taxonomy" id="210430"/>
    <lineage>
        <taxon>Eukaryota</taxon>
        <taxon>Fungi</taxon>
        <taxon>Dikarya</taxon>
        <taxon>Ascomycota</taxon>
        <taxon>Pezizomycotina</taxon>
        <taxon>Dothideomycetes</taxon>
        <taxon>Pleosporomycetidae</taxon>
        <taxon>Pleosporales</taxon>
        <taxon>Pleosporineae</taxon>
        <taxon>Phaeosphaeriaceae</taxon>
        <taxon>Setomelanomma</taxon>
    </lineage>
</organism>
<reference evidence="2" key="1">
    <citation type="journal article" date="2020" name="Stud. Mycol.">
        <title>101 Dothideomycetes genomes: a test case for predicting lifestyles and emergence of pathogens.</title>
        <authorList>
            <person name="Haridas S."/>
            <person name="Albert R."/>
            <person name="Binder M."/>
            <person name="Bloem J."/>
            <person name="Labutti K."/>
            <person name="Salamov A."/>
            <person name="Andreopoulos B."/>
            <person name="Baker S."/>
            <person name="Barry K."/>
            <person name="Bills G."/>
            <person name="Bluhm B."/>
            <person name="Cannon C."/>
            <person name="Castanera R."/>
            <person name="Culley D."/>
            <person name="Daum C."/>
            <person name="Ezra D."/>
            <person name="Gonzalez J."/>
            <person name="Henrissat B."/>
            <person name="Kuo A."/>
            <person name="Liang C."/>
            <person name="Lipzen A."/>
            <person name="Lutzoni F."/>
            <person name="Magnuson J."/>
            <person name="Mondo S."/>
            <person name="Nolan M."/>
            <person name="Ohm R."/>
            <person name="Pangilinan J."/>
            <person name="Park H.-J."/>
            <person name="Ramirez L."/>
            <person name="Alfaro M."/>
            <person name="Sun H."/>
            <person name="Tritt A."/>
            <person name="Yoshinaga Y."/>
            <person name="Zwiers L.-H."/>
            <person name="Turgeon B."/>
            <person name="Goodwin S."/>
            <person name="Spatafora J."/>
            <person name="Crous P."/>
            <person name="Grigoriev I."/>
        </authorList>
    </citation>
    <scope>NUCLEOTIDE SEQUENCE</scope>
    <source>
        <strain evidence="2">CBS 110217</strain>
    </source>
</reference>
<sequence>GAMFDRDYGLEGGLCMTPYSAARSDRGTCSNGSLAYPQSASQGLAENGFIRYGGPSSWSLQYPNGLPCNMSAAGSDPESISSLSPKSYTSDTLASEVLPYTPDTSNDGASSSGSWERFHASSYPANKASSPEYPVTMEIMSSARGPQLSPTNLGTANTSSAAGAIHTYGLPSPYDGASRFESEYSCSQNSSPGSSPSYTPGMPYSQAAMASRADESQSGRPFHGLPNPYQPYGNNSMPQQVAAWLGAGTKASSRQHFQVSRPADSQAQRKADDQILLEGKRSGLTYKEISKKMTVKCAESTLRGRYRSLTKARKDRQLNIRRLTLILTITKIKLMNQFVDDELHRIDAHQHMTLSYDQRLAKVPWKKVADRIYAKGGSYHFGNSTCKRKYTELHPSP</sequence>
<evidence type="ECO:0000313" key="3">
    <source>
        <dbReference type="Proteomes" id="UP000799777"/>
    </source>
</evidence>
<name>A0A9P4HAW0_9PLEO</name>
<accession>A0A9P4HAW0</accession>
<keyword evidence="3" id="KW-1185">Reference proteome</keyword>
<feature type="non-terminal residue" evidence="2">
    <location>
        <position position="1"/>
    </location>
</feature>
<feature type="compositionally biased region" description="Low complexity" evidence="1">
    <location>
        <begin position="184"/>
        <end position="205"/>
    </location>
</feature>
<protein>
    <submittedName>
        <fullName evidence="2">Uncharacterized protein</fullName>
    </submittedName>
</protein>
<dbReference type="OrthoDB" id="3439209at2759"/>
<dbReference type="Proteomes" id="UP000799777">
    <property type="component" value="Unassembled WGS sequence"/>
</dbReference>
<dbReference type="EMBL" id="ML978182">
    <property type="protein sequence ID" value="KAF2031283.1"/>
    <property type="molecule type" value="Genomic_DNA"/>
</dbReference>
<gene>
    <name evidence="2" type="ORF">EK21DRAFT_63591</name>
</gene>
<dbReference type="AlphaFoldDB" id="A0A9P4HAW0"/>
<evidence type="ECO:0000313" key="2">
    <source>
        <dbReference type="EMBL" id="KAF2031283.1"/>
    </source>
</evidence>
<comment type="caution">
    <text evidence="2">The sequence shown here is derived from an EMBL/GenBank/DDBJ whole genome shotgun (WGS) entry which is preliminary data.</text>
</comment>
<feature type="region of interest" description="Disordered" evidence="1">
    <location>
        <begin position="97"/>
        <end position="116"/>
    </location>
</feature>
<feature type="compositionally biased region" description="Polar residues" evidence="1">
    <location>
        <begin position="102"/>
        <end position="114"/>
    </location>
</feature>
<proteinExistence type="predicted"/>
<evidence type="ECO:0000256" key="1">
    <source>
        <dbReference type="SAM" id="MobiDB-lite"/>
    </source>
</evidence>
<feature type="region of interest" description="Disordered" evidence="1">
    <location>
        <begin position="180"/>
        <end position="236"/>
    </location>
</feature>